<reference evidence="1 2" key="1">
    <citation type="submission" date="2019-12" db="EMBL/GenBank/DDBJ databases">
        <authorList>
            <person name="Floudas D."/>
            <person name="Bentzer J."/>
            <person name="Ahren D."/>
            <person name="Johansson T."/>
            <person name="Persson P."/>
            <person name="Tunlid A."/>
        </authorList>
    </citation>
    <scope>NUCLEOTIDE SEQUENCE [LARGE SCALE GENOMIC DNA]</scope>
    <source>
        <strain evidence="1 2">CBS 102.39</strain>
    </source>
</reference>
<proteinExistence type="predicted"/>
<evidence type="ECO:0000313" key="2">
    <source>
        <dbReference type="Proteomes" id="UP000521872"/>
    </source>
</evidence>
<protein>
    <submittedName>
        <fullName evidence="1">Uncharacterized protein</fullName>
    </submittedName>
</protein>
<dbReference type="AlphaFoldDB" id="A0A8H4VTH7"/>
<dbReference type="EMBL" id="JAACJL010000006">
    <property type="protein sequence ID" value="KAF4621582.1"/>
    <property type="molecule type" value="Genomic_DNA"/>
</dbReference>
<keyword evidence="2" id="KW-1185">Reference proteome</keyword>
<dbReference type="Proteomes" id="UP000521872">
    <property type="component" value="Unassembled WGS sequence"/>
</dbReference>
<organism evidence="1 2">
    <name type="scientific">Agrocybe pediades</name>
    <dbReference type="NCBI Taxonomy" id="84607"/>
    <lineage>
        <taxon>Eukaryota</taxon>
        <taxon>Fungi</taxon>
        <taxon>Dikarya</taxon>
        <taxon>Basidiomycota</taxon>
        <taxon>Agaricomycotina</taxon>
        <taxon>Agaricomycetes</taxon>
        <taxon>Agaricomycetidae</taxon>
        <taxon>Agaricales</taxon>
        <taxon>Agaricineae</taxon>
        <taxon>Strophariaceae</taxon>
        <taxon>Agrocybe</taxon>
    </lineage>
</organism>
<sequence>MLANLQYCRGAANTRILLKSSTCPPIQFLPGLATHPRRSVLAASMNEGSIKTTLPILSMLPLTASASKCTIYIHQHQLSIPRRIFARPQASIWQLAQWQRYSTLAYYRGRR</sequence>
<comment type="caution">
    <text evidence="1">The sequence shown here is derived from an EMBL/GenBank/DDBJ whole genome shotgun (WGS) entry which is preliminary data.</text>
</comment>
<evidence type="ECO:0000313" key="1">
    <source>
        <dbReference type="EMBL" id="KAF4621582.1"/>
    </source>
</evidence>
<name>A0A8H4VTH7_9AGAR</name>
<gene>
    <name evidence="1" type="ORF">D9613_012617</name>
</gene>
<accession>A0A8H4VTH7</accession>